<keyword evidence="10" id="KW-1185">Reference proteome</keyword>
<feature type="domain" description="Resolvase/invertase-type recombinase catalytic" evidence="7">
    <location>
        <begin position="8"/>
        <end position="154"/>
    </location>
</feature>
<dbReference type="InterPro" id="IPR011109">
    <property type="entry name" value="DNA_bind_recombinase_dom"/>
</dbReference>
<evidence type="ECO:0000256" key="4">
    <source>
        <dbReference type="PROSITE-ProRule" id="PRU10137"/>
    </source>
</evidence>
<sequence length="761" mass="84358">MTTKKITRAAIYARVSTEEQVDGTSLDEQVRLCREEATRRGWEVVAEYIDAGISGTDRSRPRWRAMLNVAQQREIDAVVVLKLDRFARRAADILTETDRFIELGIGFVVVDQAIDMSTPAGRMMRTMLAGVAEMERDLIVGRTVAGQRAKAKNGGRPGGEPPFGWRIEGKNTKVSRVVPDENERAVLREAVDCIMRRRMNMQQATDHLNGIGMRPRKAARWNPDVLRRMLANPTLYTGRSIWGATETGSFYKRSHHTRLDRDGRPVHGDPIKIDLGNPPLTEKEHRAIMRTVERRSTRGKSAEARTQMLSTRLVGACGKHYIGVSINGKPYDVYRCTGRKHMNGPDKCKCKQVRADSLDARVWGEIKGLLGSPERLEAMARRWLEVPDDADLSDLGPILAKLDQEIERKQRALTRALDDRYEADDLTEHDERIARFRSELSALRQRRDAHAAMDAAKQERTERLNDLVALAERARGRLESMSDAARREIVQILDIRVTMLGDVVMHLPERVSEPERVRITGIIDPRLFGNGDTQNREGSVNPLPGFPGVAKPKTGVGARPAARLHDPSNPGAENDGGRGLCRPARRHSAQRRGARDTFRPRAARAHLRRLSACCTASGAASRPSSLRSCPPSCSSSLSASAACSSRPVSCGCRTPPRSPRGAPPGVLPSTPPRSCPGRQRGSSGAATSSAPPSPWRGRPWPASSVRSRSQRPVARSPAADEPARRDPAPESTARRIRCRLGARHRGRERDPRRGSPRRTSL</sequence>
<keyword evidence="1" id="KW-0229">DNA integration</keyword>
<dbReference type="PANTHER" id="PTHR30461">
    <property type="entry name" value="DNA-INVERTASE FROM LAMBDOID PROPHAGE"/>
    <property type="match status" value="1"/>
</dbReference>
<dbReference type="PROSITE" id="PS00397">
    <property type="entry name" value="RECOMBINASES_1"/>
    <property type="match status" value="1"/>
</dbReference>
<dbReference type="PROSITE" id="PS51736">
    <property type="entry name" value="RECOMBINASES_3"/>
    <property type="match status" value="1"/>
</dbReference>
<comment type="caution">
    <text evidence="9">The sequence shown here is derived from an EMBL/GenBank/DDBJ whole genome shotgun (WGS) entry which is preliminary data.</text>
</comment>
<feature type="region of interest" description="Disordered" evidence="6">
    <location>
        <begin position="553"/>
        <end position="601"/>
    </location>
</feature>
<evidence type="ECO:0000259" key="7">
    <source>
        <dbReference type="PROSITE" id="PS51736"/>
    </source>
</evidence>
<feature type="coiled-coil region" evidence="5">
    <location>
        <begin position="399"/>
        <end position="446"/>
    </location>
</feature>
<evidence type="ECO:0000256" key="3">
    <source>
        <dbReference type="ARBA" id="ARBA00023172"/>
    </source>
</evidence>
<evidence type="ECO:0008006" key="11">
    <source>
        <dbReference type="Google" id="ProtNLM"/>
    </source>
</evidence>
<keyword evidence="2" id="KW-0238">DNA-binding</keyword>
<feature type="compositionally biased region" description="Pro residues" evidence="6">
    <location>
        <begin position="656"/>
        <end position="674"/>
    </location>
</feature>
<dbReference type="Pfam" id="PF00239">
    <property type="entry name" value="Resolvase"/>
    <property type="match status" value="1"/>
</dbReference>
<dbReference type="InterPro" id="IPR006118">
    <property type="entry name" value="Recombinase_CS"/>
</dbReference>
<feature type="compositionally biased region" description="Basic residues" evidence="6">
    <location>
        <begin position="734"/>
        <end position="746"/>
    </location>
</feature>
<dbReference type="InterPro" id="IPR036162">
    <property type="entry name" value="Resolvase-like_N_sf"/>
</dbReference>
<evidence type="ECO:0000259" key="8">
    <source>
        <dbReference type="PROSITE" id="PS51737"/>
    </source>
</evidence>
<evidence type="ECO:0000256" key="6">
    <source>
        <dbReference type="SAM" id="MobiDB-lite"/>
    </source>
</evidence>
<dbReference type="Gene3D" id="3.40.50.1390">
    <property type="entry name" value="Resolvase, N-terminal catalytic domain"/>
    <property type="match status" value="1"/>
</dbReference>
<feature type="active site" description="O-(5'-phospho-DNA)-serine intermediate" evidence="4">
    <location>
        <position position="16"/>
    </location>
</feature>
<gene>
    <name evidence="9" type="ORF">GCM10022239_11810</name>
</gene>
<dbReference type="InterPro" id="IPR038109">
    <property type="entry name" value="DNA_bind_recomb_sf"/>
</dbReference>
<name>A0ABP7FFG8_9MICO</name>
<dbReference type="Gene3D" id="3.90.1750.20">
    <property type="entry name" value="Putative Large Serine Recombinase, Chain B, Domain 2"/>
    <property type="match status" value="1"/>
</dbReference>
<organism evidence="9 10">
    <name type="scientific">Leifsonella bigeumensis</name>
    <dbReference type="NCBI Taxonomy" id="433643"/>
    <lineage>
        <taxon>Bacteria</taxon>
        <taxon>Bacillati</taxon>
        <taxon>Actinomycetota</taxon>
        <taxon>Actinomycetes</taxon>
        <taxon>Micrococcales</taxon>
        <taxon>Microbacteriaceae</taxon>
        <taxon>Leifsonella</taxon>
    </lineage>
</organism>
<feature type="compositionally biased region" description="Low complexity" evidence="6">
    <location>
        <begin position="677"/>
        <end position="690"/>
    </location>
</feature>
<dbReference type="InterPro" id="IPR006119">
    <property type="entry name" value="Resolv_N"/>
</dbReference>
<feature type="domain" description="Recombinase" evidence="8">
    <location>
        <begin position="162"/>
        <end position="298"/>
    </location>
</feature>
<evidence type="ECO:0000313" key="9">
    <source>
        <dbReference type="EMBL" id="GAA3737770.1"/>
    </source>
</evidence>
<dbReference type="EMBL" id="BAABAE010000003">
    <property type="protein sequence ID" value="GAA3737770.1"/>
    <property type="molecule type" value="Genomic_DNA"/>
</dbReference>
<evidence type="ECO:0000256" key="1">
    <source>
        <dbReference type="ARBA" id="ARBA00022908"/>
    </source>
</evidence>
<dbReference type="PROSITE" id="PS51737">
    <property type="entry name" value="RECOMBINASE_DNA_BIND"/>
    <property type="match status" value="1"/>
</dbReference>
<evidence type="ECO:0000313" key="10">
    <source>
        <dbReference type="Proteomes" id="UP001501004"/>
    </source>
</evidence>
<dbReference type="SMART" id="SM00857">
    <property type="entry name" value="Resolvase"/>
    <property type="match status" value="1"/>
</dbReference>
<feature type="region of interest" description="Disordered" evidence="6">
    <location>
        <begin position="146"/>
        <end position="165"/>
    </location>
</feature>
<protein>
    <recommendedName>
        <fullName evidence="11">Recombinase family protein</fullName>
    </recommendedName>
</protein>
<dbReference type="CDD" id="cd00338">
    <property type="entry name" value="Ser_Recombinase"/>
    <property type="match status" value="1"/>
</dbReference>
<feature type="region of interest" description="Disordered" evidence="6">
    <location>
        <begin position="644"/>
        <end position="761"/>
    </location>
</feature>
<evidence type="ECO:0000256" key="5">
    <source>
        <dbReference type="SAM" id="Coils"/>
    </source>
</evidence>
<reference evidence="10" key="1">
    <citation type="journal article" date="2019" name="Int. J. Syst. Evol. Microbiol.">
        <title>The Global Catalogue of Microorganisms (GCM) 10K type strain sequencing project: providing services to taxonomists for standard genome sequencing and annotation.</title>
        <authorList>
            <consortium name="The Broad Institute Genomics Platform"/>
            <consortium name="The Broad Institute Genome Sequencing Center for Infectious Disease"/>
            <person name="Wu L."/>
            <person name="Ma J."/>
        </authorList>
    </citation>
    <scope>NUCLEOTIDE SEQUENCE [LARGE SCALE GENOMIC DNA]</scope>
    <source>
        <strain evidence="10">JCM 16949</strain>
    </source>
</reference>
<dbReference type="InterPro" id="IPR050639">
    <property type="entry name" value="SSR_resolvase"/>
</dbReference>
<dbReference type="Pfam" id="PF13408">
    <property type="entry name" value="Zn_ribbon_recom"/>
    <property type="match status" value="1"/>
</dbReference>
<dbReference type="Proteomes" id="UP001501004">
    <property type="component" value="Unassembled WGS sequence"/>
</dbReference>
<evidence type="ECO:0000256" key="2">
    <source>
        <dbReference type="ARBA" id="ARBA00023125"/>
    </source>
</evidence>
<keyword evidence="3" id="KW-0233">DNA recombination</keyword>
<dbReference type="PANTHER" id="PTHR30461:SF2">
    <property type="entry name" value="SERINE RECOMBINASE PINE-RELATED"/>
    <property type="match status" value="1"/>
</dbReference>
<accession>A0ABP7FFG8</accession>
<proteinExistence type="predicted"/>
<feature type="region of interest" description="Disordered" evidence="6">
    <location>
        <begin position="256"/>
        <end position="279"/>
    </location>
</feature>
<keyword evidence="5" id="KW-0175">Coiled coil</keyword>
<dbReference type="Pfam" id="PF07508">
    <property type="entry name" value="Recombinase"/>
    <property type="match status" value="1"/>
</dbReference>
<feature type="compositionally biased region" description="Basic and acidic residues" evidence="6">
    <location>
        <begin position="257"/>
        <end position="272"/>
    </location>
</feature>
<dbReference type="InterPro" id="IPR025827">
    <property type="entry name" value="Zn_ribbon_recom_dom"/>
</dbReference>
<feature type="compositionally biased region" description="Basic residues" evidence="6">
    <location>
        <begin position="583"/>
        <end position="592"/>
    </location>
</feature>
<dbReference type="SUPFAM" id="SSF53041">
    <property type="entry name" value="Resolvase-like"/>
    <property type="match status" value="1"/>
</dbReference>